<sequence>MVSIFHPSSLFCSNNEWNDQEFQDLFMHALLKHIETINKLGIKVAWSWEFFNCFWNEVPWFKDVYYKNYLLESIYDVLYNASYFYESPPENRCQCDTSHLDYELSDQINESWFVLLHRILHNDREAFIVIGINLATDKNSISIECNCTPENFNKEYHLIKDPSQWHLKINYMDICPTKLDNWDYKFKLALFICKSQRFGSKEIKHPLNKIEFDSKFKKDFIDVNQEKEKERILIKIAKLLTLNHFEAANDTSIREEKIKEVYRIRISQAARIHYYEDSDKKIFLRYYPSSKHDSPL</sequence>
<dbReference type="AlphaFoldDB" id="A0A483DYH2"/>
<evidence type="ECO:0000313" key="2">
    <source>
        <dbReference type="Proteomes" id="UP000295404"/>
    </source>
</evidence>
<dbReference type="OrthoDB" id="381509at2157"/>
<protein>
    <submittedName>
        <fullName evidence="1">Uncharacterized protein</fullName>
    </submittedName>
</protein>
<organism evidence="1 2">
    <name type="scientific">Methanohalophilus euhalobius</name>
    <dbReference type="NCBI Taxonomy" id="51203"/>
    <lineage>
        <taxon>Archaea</taxon>
        <taxon>Methanobacteriati</taxon>
        <taxon>Methanobacteriota</taxon>
        <taxon>Stenosarchaea group</taxon>
        <taxon>Methanomicrobia</taxon>
        <taxon>Methanosarcinales</taxon>
        <taxon>Methanosarcinaceae</taxon>
        <taxon>Methanohalophilus</taxon>
    </lineage>
</organism>
<gene>
    <name evidence="1" type="ORF">C7960_1616</name>
</gene>
<evidence type="ECO:0000313" key="1">
    <source>
        <dbReference type="EMBL" id="TCL12368.1"/>
    </source>
</evidence>
<dbReference type="EMBL" id="SMMS01000001">
    <property type="protein sequence ID" value="TCL12368.1"/>
    <property type="molecule type" value="Genomic_DNA"/>
</dbReference>
<accession>A0A483DYH2</accession>
<reference evidence="1 2" key="1">
    <citation type="submission" date="2019-03" db="EMBL/GenBank/DDBJ databases">
        <title>Subsurface microbial communities from deep shales in Ohio and West Virginia, USA.</title>
        <authorList>
            <person name="Wrighton K."/>
        </authorList>
    </citation>
    <scope>NUCLEOTIDE SEQUENCE [LARGE SCALE GENOMIC DNA]</scope>
    <source>
        <strain evidence="1 2">WG1_MB</strain>
    </source>
</reference>
<comment type="caution">
    <text evidence="1">The sequence shown here is derived from an EMBL/GenBank/DDBJ whole genome shotgun (WGS) entry which is preliminary data.</text>
</comment>
<name>A0A483DYH2_9EURY</name>
<dbReference type="RefSeq" id="WP_128754153.1">
    <property type="nucleotide sequence ID" value="NZ_OBDR01000003.1"/>
</dbReference>
<dbReference type="Proteomes" id="UP000295404">
    <property type="component" value="Unassembled WGS sequence"/>
</dbReference>
<proteinExistence type="predicted"/>